<proteinExistence type="predicted"/>
<name>A0A939CDY5_9FIRM</name>
<dbReference type="EMBL" id="JAFHBD010000038">
    <property type="protein sequence ID" value="MBN2953793.1"/>
    <property type="molecule type" value="Genomic_DNA"/>
</dbReference>
<reference evidence="1" key="1">
    <citation type="submission" date="2021-02" db="EMBL/GenBank/DDBJ databases">
        <title>Metagenome-assembled genomes from human diarrheal sample B26.</title>
        <authorList>
            <person name="Ateba T.P."/>
            <person name="Alayande K.A."/>
            <person name="Mwanza M."/>
        </authorList>
    </citation>
    <scope>NUCLEOTIDE SEQUENCE</scope>
    <source>
        <strain evidence="1">06WH</strain>
    </source>
</reference>
<accession>A0A939CDY5</accession>
<evidence type="ECO:0000313" key="2">
    <source>
        <dbReference type="Proteomes" id="UP000737612"/>
    </source>
</evidence>
<sequence length="166" mass="17864">MKKTQTLFLAGILCILALVSMVLALIFGRTHTQSSSFTPPPFDSSAESGIPAVPEELGWTEIYQDGMAFKCSICGNVIASGGAADVYFTNSSEQEVWLKLRVLDEDGSIIGETGLIKPGEYVKSVLIDKDVSDGSSIKLKIMAYEPQTYYSAGAVTLNTQIRKEAA</sequence>
<protein>
    <submittedName>
        <fullName evidence="1">Uncharacterized protein</fullName>
    </submittedName>
</protein>
<dbReference type="AlphaFoldDB" id="A0A939CDY5"/>
<dbReference type="Proteomes" id="UP000737612">
    <property type="component" value="Unassembled WGS sequence"/>
</dbReference>
<organism evidence="1 2">
    <name type="scientific">Fusicatenibacter saccharivorans</name>
    <dbReference type="NCBI Taxonomy" id="1150298"/>
    <lineage>
        <taxon>Bacteria</taxon>
        <taxon>Bacillati</taxon>
        <taxon>Bacillota</taxon>
        <taxon>Clostridia</taxon>
        <taxon>Lachnospirales</taxon>
        <taxon>Lachnospiraceae</taxon>
        <taxon>Fusicatenibacter</taxon>
    </lineage>
</organism>
<evidence type="ECO:0000313" key="1">
    <source>
        <dbReference type="EMBL" id="MBN2953793.1"/>
    </source>
</evidence>
<gene>
    <name evidence="1" type="ORF">JTJ23_09395</name>
</gene>
<comment type="caution">
    <text evidence="1">The sequence shown here is derived from an EMBL/GenBank/DDBJ whole genome shotgun (WGS) entry which is preliminary data.</text>
</comment>